<feature type="domain" description="Beta-lactamase-related" evidence="2">
    <location>
        <begin position="34"/>
        <end position="332"/>
    </location>
</feature>
<dbReference type="SUPFAM" id="SSF56601">
    <property type="entry name" value="beta-lactamase/transpeptidase-like"/>
    <property type="match status" value="1"/>
</dbReference>
<accession>A0A0A2M7P8</accession>
<evidence type="ECO:0000313" key="3">
    <source>
        <dbReference type="EMBL" id="KGO84315.1"/>
    </source>
</evidence>
<evidence type="ECO:0000256" key="1">
    <source>
        <dbReference type="SAM" id="SignalP"/>
    </source>
</evidence>
<dbReference type="Pfam" id="PF00144">
    <property type="entry name" value="Beta-lactamase"/>
    <property type="match status" value="1"/>
</dbReference>
<comment type="caution">
    <text evidence="3">The sequence shown here is derived from an EMBL/GenBank/DDBJ whole genome shotgun (WGS) entry which is preliminary data.</text>
</comment>
<dbReference type="InterPro" id="IPR012338">
    <property type="entry name" value="Beta-lactam/transpept-like"/>
</dbReference>
<feature type="signal peptide" evidence="1">
    <location>
        <begin position="1"/>
        <end position="18"/>
    </location>
</feature>
<dbReference type="EMBL" id="JRLV01000001">
    <property type="protein sequence ID" value="KGO84315.1"/>
    <property type="molecule type" value="Genomic_DNA"/>
</dbReference>
<keyword evidence="4" id="KW-1185">Reference proteome</keyword>
<name>A0A0A2M7P8_9FLAO</name>
<dbReference type="RefSeq" id="WP_035129986.1">
    <property type="nucleotide sequence ID" value="NZ_JRLV01000001.1"/>
</dbReference>
<evidence type="ECO:0000259" key="2">
    <source>
        <dbReference type="Pfam" id="PF00144"/>
    </source>
</evidence>
<dbReference type="Proteomes" id="UP000030129">
    <property type="component" value="Unassembled WGS sequence"/>
</dbReference>
<dbReference type="STRING" id="1406840.Q763_00790"/>
<protein>
    <recommendedName>
        <fullName evidence="2">Beta-lactamase-related domain-containing protein</fullName>
    </recommendedName>
</protein>
<evidence type="ECO:0000313" key="4">
    <source>
        <dbReference type="Proteomes" id="UP000030129"/>
    </source>
</evidence>
<gene>
    <name evidence="3" type="ORF">Q763_00790</name>
</gene>
<dbReference type="Gene3D" id="3.40.710.10">
    <property type="entry name" value="DD-peptidase/beta-lactamase superfamily"/>
    <property type="match status" value="1"/>
</dbReference>
<dbReference type="eggNOG" id="COG1680">
    <property type="taxonomic scope" value="Bacteria"/>
</dbReference>
<dbReference type="InterPro" id="IPR001466">
    <property type="entry name" value="Beta-lactam-related"/>
</dbReference>
<organism evidence="3 4">
    <name type="scientific">Flavobacterium beibuense F44-8</name>
    <dbReference type="NCBI Taxonomy" id="1406840"/>
    <lineage>
        <taxon>Bacteria</taxon>
        <taxon>Pseudomonadati</taxon>
        <taxon>Bacteroidota</taxon>
        <taxon>Flavobacteriia</taxon>
        <taxon>Flavobacteriales</taxon>
        <taxon>Flavobacteriaceae</taxon>
        <taxon>Flavobacterium</taxon>
    </lineage>
</organism>
<sequence>MKKISALLLVLLPLIAFSQNNFKVIDSVLSVYDQGVVPGVSVSIAKNGKVLYSRNVGYADIEANKKIDDKTLFCMASVSKQFTAACIVMLEQQGKLSLEDKLSKYFPDFPEYANTISIVHLLNHTSGIKDYLALSMLRGHDNKDYTNEMVEDMLRVQELDFEPGSTFSYSNSGYWFLVRIIEKVSGKSIIDFAQENIFRPLKMKNTQYTYDPYSVKHMSRGYVETDEGYEVEPQKEYLIAGAGVVSSAQDMQKWLFEMHTQKKFGTAFWNRMLNEEFYDLGNNNFSTKGLFTGDYYGVKRIQHGGDVDGFHTVVECFPEQGVTVAIFTNNDNVSVYEFNKPALSSLLNLKYKKEVKKEVVQAEEPPIFDPVSETDLKQYEGDYGSDLGLFFNVSVKDGVLYVIQKWDGGGYPVVQTGTNKFKIDGDPIFFEFIDINNGTANLLKVNQEDGEYVFERDYQLPDFDDYLGEYYSKVLNVNYEFYIEDGLLVFRPQGVDEVHVATIKEKDKATSPWGGLSFVRDSEGFITGFLLSHERARNIEFVKVPVTE</sequence>
<feature type="chain" id="PRO_5001991939" description="Beta-lactamase-related domain-containing protein" evidence="1">
    <location>
        <begin position="19"/>
        <end position="548"/>
    </location>
</feature>
<dbReference type="InterPro" id="IPR050491">
    <property type="entry name" value="AmpC-like"/>
</dbReference>
<reference evidence="3 4" key="1">
    <citation type="submission" date="2013-09" db="EMBL/GenBank/DDBJ databases">
        <authorList>
            <person name="Zeng Z."/>
            <person name="Chen C."/>
        </authorList>
    </citation>
    <scope>NUCLEOTIDE SEQUENCE [LARGE SCALE GENOMIC DNA]</scope>
    <source>
        <strain evidence="3 4">F44-8</strain>
    </source>
</reference>
<dbReference type="PANTHER" id="PTHR46825:SF9">
    <property type="entry name" value="BETA-LACTAMASE-RELATED DOMAIN-CONTAINING PROTEIN"/>
    <property type="match status" value="1"/>
</dbReference>
<proteinExistence type="predicted"/>
<dbReference type="AlphaFoldDB" id="A0A0A2M7P8"/>
<dbReference type="PANTHER" id="PTHR46825">
    <property type="entry name" value="D-ALANYL-D-ALANINE-CARBOXYPEPTIDASE/ENDOPEPTIDASE AMPH"/>
    <property type="match status" value="1"/>
</dbReference>
<keyword evidence="1" id="KW-0732">Signal</keyword>